<dbReference type="STRING" id="307972.A0A2G8LGN4"/>
<dbReference type="InterPro" id="IPR040247">
    <property type="entry name" value="DUF5524"/>
</dbReference>
<evidence type="ECO:0000313" key="1">
    <source>
        <dbReference type="EMBL" id="PIK59407.1"/>
    </source>
</evidence>
<proteinExistence type="predicted"/>
<keyword evidence="2" id="KW-1185">Reference proteome</keyword>
<reference evidence="1 2" key="1">
    <citation type="journal article" date="2017" name="PLoS Biol.">
        <title>The sea cucumber genome provides insights into morphological evolution and visceral regeneration.</title>
        <authorList>
            <person name="Zhang X."/>
            <person name="Sun L."/>
            <person name="Yuan J."/>
            <person name="Sun Y."/>
            <person name="Gao Y."/>
            <person name="Zhang L."/>
            <person name="Li S."/>
            <person name="Dai H."/>
            <person name="Hamel J.F."/>
            <person name="Liu C."/>
            <person name="Yu Y."/>
            <person name="Liu S."/>
            <person name="Lin W."/>
            <person name="Guo K."/>
            <person name="Jin S."/>
            <person name="Xu P."/>
            <person name="Storey K.B."/>
            <person name="Huan P."/>
            <person name="Zhang T."/>
            <person name="Zhou Y."/>
            <person name="Zhang J."/>
            <person name="Lin C."/>
            <person name="Li X."/>
            <person name="Xing L."/>
            <person name="Huo D."/>
            <person name="Sun M."/>
            <person name="Wang L."/>
            <person name="Mercier A."/>
            <person name="Li F."/>
            <person name="Yang H."/>
            <person name="Xiang J."/>
        </authorList>
    </citation>
    <scope>NUCLEOTIDE SEQUENCE [LARGE SCALE GENOMIC DNA]</scope>
    <source>
        <strain evidence="1">Shaxun</strain>
        <tissue evidence="1">Muscle</tissue>
    </source>
</reference>
<sequence length="120" mass="13632">MAGNSGTQDWFYHAPAKKDSKQAAVDYPAASQIPLIGGELIITPDRDDGGMKRGWLRETDSKYVRLAKMGGRKDLLSIRTPPPKPDGPKAYPRVDWFDHQVEEQEENTRYIFPQLYRGLI</sequence>
<dbReference type="OrthoDB" id="10012494at2759"/>
<name>A0A2G8LGN4_STIJA</name>
<evidence type="ECO:0000313" key="2">
    <source>
        <dbReference type="Proteomes" id="UP000230750"/>
    </source>
</evidence>
<accession>A0A2G8LGN4</accession>
<comment type="caution">
    <text evidence="1">The sequence shown here is derived from an EMBL/GenBank/DDBJ whole genome shotgun (WGS) entry which is preliminary data.</text>
</comment>
<dbReference type="PANTHER" id="PTHR31097:SF2">
    <property type="entry name" value="CHROMOSOME 7 OPEN READING FRAME 57"/>
    <property type="match status" value="1"/>
</dbReference>
<organism evidence="1 2">
    <name type="scientific">Stichopus japonicus</name>
    <name type="common">Sea cucumber</name>
    <dbReference type="NCBI Taxonomy" id="307972"/>
    <lineage>
        <taxon>Eukaryota</taxon>
        <taxon>Metazoa</taxon>
        <taxon>Echinodermata</taxon>
        <taxon>Eleutherozoa</taxon>
        <taxon>Echinozoa</taxon>
        <taxon>Holothuroidea</taxon>
        <taxon>Aspidochirotacea</taxon>
        <taxon>Aspidochirotida</taxon>
        <taxon>Stichopodidae</taxon>
        <taxon>Apostichopus</taxon>
    </lineage>
</organism>
<dbReference type="Pfam" id="PF17662">
    <property type="entry name" value="DUF5524"/>
    <property type="match status" value="1"/>
</dbReference>
<protein>
    <submittedName>
        <fullName evidence="1">Uncharacterized protein</fullName>
    </submittedName>
</protein>
<dbReference type="Proteomes" id="UP000230750">
    <property type="component" value="Unassembled WGS sequence"/>
</dbReference>
<dbReference type="PANTHER" id="PTHR31097">
    <property type="entry name" value="SI:DKEY-276J7.1"/>
    <property type="match status" value="1"/>
</dbReference>
<dbReference type="AlphaFoldDB" id="A0A2G8LGN4"/>
<gene>
    <name evidence="1" type="ORF">BSL78_03709</name>
</gene>
<dbReference type="EMBL" id="MRZV01000084">
    <property type="protein sequence ID" value="PIK59407.1"/>
    <property type="molecule type" value="Genomic_DNA"/>
</dbReference>